<reference evidence="6" key="1">
    <citation type="submission" date="2022-04" db="EMBL/GenBank/DDBJ databases">
        <title>Whole genome sequence of Sphaerotilus sp. FB-5.</title>
        <authorList>
            <person name="Takeda M."/>
            <person name="Narihara S."/>
            <person name="Akimoto M."/>
            <person name="Akimoto R."/>
            <person name="Nishiyashiki S."/>
            <person name="Murakami T."/>
        </authorList>
    </citation>
    <scope>NUCLEOTIDE SEQUENCE</scope>
    <source>
        <strain evidence="6">FB-5</strain>
    </source>
</reference>
<dbReference type="CDD" id="cd16841">
    <property type="entry name" value="RraA_family"/>
    <property type="match status" value="1"/>
</dbReference>
<dbReference type="PANTHER" id="PTHR33254">
    <property type="entry name" value="4-HYDROXY-4-METHYL-2-OXOGLUTARATE ALDOLASE 3-RELATED"/>
    <property type="match status" value="1"/>
</dbReference>
<dbReference type="EMBL" id="AP025730">
    <property type="protein sequence ID" value="BDI06468.1"/>
    <property type="molecule type" value="Genomic_DNA"/>
</dbReference>
<dbReference type="RefSeq" id="WP_251969736.1">
    <property type="nucleotide sequence ID" value="NZ_AP025730.1"/>
</dbReference>
<feature type="region of interest" description="Disordered" evidence="5">
    <location>
        <begin position="1"/>
        <end position="29"/>
    </location>
</feature>
<name>A0ABM7YPM7_9BURK</name>
<evidence type="ECO:0000256" key="3">
    <source>
        <dbReference type="ARBA" id="ARBA00029596"/>
    </source>
</evidence>
<dbReference type="InterPro" id="IPR036704">
    <property type="entry name" value="RraA/RraA-like_sf"/>
</dbReference>
<dbReference type="Gene3D" id="3.50.30.40">
    <property type="entry name" value="Ribonuclease E inhibitor RraA/RraA-like"/>
    <property type="match status" value="1"/>
</dbReference>
<evidence type="ECO:0000256" key="5">
    <source>
        <dbReference type="SAM" id="MobiDB-lite"/>
    </source>
</evidence>
<dbReference type="SUPFAM" id="SSF89562">
    <property type="entry name" value="RraA-like"/>
    <property type="match status" value="1"/>
</dbReference>
<dbReference type="InterPro" id="IPR005493">
    <property type="entry name" value="RraA/RraA-like"/>
</dbReference>
<evidence type="ECO:0000256" key="4">
    <source>
        <dbReference type="ARBA" id="ARBA00030169"/>
    </source>
</evidence>
<feature type="compositionally biased region" description="Basic and acidic residues" evidence="5">
    <location>
        <begin position="1"/>
        <end position="22"/>
    </location>
</feature>
<evidence type="ECO:0000256" key="1">
    <source>
        <dbReference type="ARBA" id="ARBA00001968"/>
    </source>
</evidence>
<accession>A0ABM7YPM7</accession>
<gene>
    <name evidence="6" type="ORF">CATMQ487_34380</name>
</gene>
<sequence length="258" mass="26529">MSIQNEERSERRAAPKPDRIPSGDRPTYPAVEGLVKRLRRLDACAVSDALDKLGLQGAVTGLPLRSAGPGGASRIAGRAVTMKVGPGTPPPGPPKHLGCTAIERAGADDLIVVEQKSGVEAGCWGGLLTLGAKVRGIAGVVADGPLRDVDEAIAYELPIYARSLTSRTARGRVVELGTQVPVVIGDALAGGQATVHPGDYLLADRSAVIVIAAADIERVLDAAEQIVAKEAAMAKAILGGTPIGTVMGGNYEHMLKNG</sequence>
<evidence type="ECO:0000313" key="6">
    <source>
        <dbReference type="EMBL" id="BDI06468.1"/>
    </source>
</evidence>
<keyword evidence="7" id="KW-1185">Reference proteome</keyword>
<evidence type="ECO:0000256" key="2">
    <source>
        <dbReference type="ARBA" id="ARBA00016549"/>
    </source>
</evidence>
<organism evidence="6 7">
    <name type="scientific">Sphaerotilus microaerophilus</name>
    <dbReference type="NCBI Taxonomy" id="2914710"/>
    <lineage>
        <taxon>Bacteria</taxon>
        <taxon>Pseudomonadati</taxon>
        <taxon>Pseudomonadota</taxon>
        <taxon>Betaproteobacteria</taxon>
        <taxon>Burkholderiales</taxon>
        <taxon>Sphaerotilaceae</taxon>
        <taxon>Sphaerotilus</taxon>
    </lineage>
</organism>
<dbReference type="PANTHER" id="PTHR33254:SF4">
    <property type="entry name" value="4-HYDROXY-4-METHYL-2-OXOGLUTARATE ALDOLASE 3-RELATED"/>
    <property type="match status" value="1"/>
</dbReference>
<proteinExistence type="predicted"/>
<dbReference type="Proteomes" id="UP001057498">
    <property type="component" value="Chromosome"/>
</dbReference>
<protein>
    <recommendedName>
        <fullName evidence="2">Putative 4-hydroxy-4-methyl-2-oxoglutarate aldolase</fullName>
    </recommendedName>
    <alternativeName>
        <fullName evidence="3">Regulator of ribonuclease activity homolog</fullName>
    </alternativeName>
    <alternativeName>
        <fullName evidence="4">RraA-like protein</fullName>
    </alternativeName>
</protein>
<dbReference type="Pfam" id="PF03737">
    <property type="entry name" value="RraA-like"/>
    <property type="match status" value="1"/>
</dbReference>
<evidence type="ECO:0000313" key="7">
    <source>
        <dbReference type="Proteomes" id="UP001057498"/>
    </source>
</evidence>
<comment type="cofactor">
    <cofactor evidence="1">
        <name>a divalent metal cation</name>
        <dbReference type="ChEBI" id="CHEBI:60240"/>
    </cofactor>
</comment>